<sequence length="621" mass="69719">MDDGSIHHLMKPSINITPLTKRTLRYNLALSSKKRNKADRKEETGKKLKLHNSTEHSVNIEEDPSNKLDIVLNEDVHKYATVNSISCNVHDKEDNSLVLNEDIHKHVTLNSITCNVSEEEDDSLKEMMKSKLQSFDSGHIQDEYVISTGMNMKETKTCNLSDRDNSSIKEAKTCNLSDEDNNSIKGAKTCNLSDHDNNSIKEAKTCNLSDQDIYNNEAAVRVESTNVKFNRKKTGDSSPKNSSVRSYTLSTNDTGFCLMDDGSIHHLMKPSINITPLTKRTLRYNLALSSKKRNKADRKEETGKKLKLHNSTEHSVNIEEDPSNKLDIVLNEDVHKYATVNSISCNVHDKEDNSLVLNEDIHKHVTLNSITCNVSEEEDDSLKEMMKSKLQSFDSGHIQDEYVISTGMNMKETKTCNLSDRDNSSIKEAKTCNLSDEDNNSIKGAKTCNLSDHDNNSIKEAKTCNLSDQDNNSIKEAKTCNSSDQNSKSIEEAKTCNLSDQDNNSIKEAKTCNLSDQDNNSIKEPKTCNLSDQGNNSIKETKEDSKLQSSDEHFINIENDCALSLLNLKEIKKEVDADLVVATESEEVPAILIKVIDGVFRSSTIKLQKKFLKNQERVLQD</sequence>
<evidence type="ECO:0000256" key="1">
    <source>
        <dbReference type="SAM" id="MobiDB-lite"/>
    </source>
</evidence>
<feature type="region of interest" description="Disordered" evidence="1">
    <location>
        <begin position="290"/>
        <end position="319"/>
    </location>
</feature>
<protein>
    <submittedName>
        <fullName evidence="2">Uncharacterized protein</fullName>
    </submittedName>
</protein>
<keyword evidence="3" id="KW-1185">Reference proteome</keyword>
<evidence type="ECO:0000313" key="3">
    <source>
        <dbReference type="Proteomes" id="UP000054359"/>
    </source>
</evidence>
<dbReference type="Proteomes" id="UP000054359">
    <property type="component" value="Unassembled WGS sequence"/>
</dbReference>
<evidence type="ECO:0000313" key="2">
    <source>
        <dbReference type="EMBL" id="KFM74393.1"/>
    </source>
</evidence>
<dbReference type="OrthoDB" id="6420166at2759"/>
<dbReference type="AlphaFoldDB" id="A0A087UAK4"/>
<organism evidence="2 3">
    <name type="scientific">Stegodyphus mimosarum</name>
    <name type="common">African social velvet spider</name>
    <dbReference type="NCBI Taxonomy" id="407821"/>
    <lineage>
        <taxon>Eukaryota</taxon>
        <taxon>Metazoa</taxon>
        <taxon>Ecdysozoa</taxon>
        <taxon>Arthropoda</taxon>
        <taxon>Chelicerata</taxon>
        <taxon>Arachnida</taxon>
        <taxon>Araneae</taxon>
        <taxon>Araneomorphae</taxon>
        <taxon>Entelegynae</taxon>
        <taxon>Eresoidea</taxon>
        <taxon>Eresidae</taxon>
        <taxon>Stegodyphus</taxon>
    </lineage>
</organism>
<feature type="region of interest" description="Disordered" evidence="1">
    <location>
        <begin position="31"/>
        <end position="61"/>
    </location>
</feature>
<accession>A0A087UAK4</accession>
<gene>
    <name evidence="2" type="ORF">X975_19462</name>
</gene>
<dbReference type="STRING" id="407821.A0A087UAK4"/>
<dbReference type="EMBL" id="KK119011">
    <property type="protein sequence ID" value="KFM74393.1"/>
    <property type="molecule type" value="Genomic_DNA"/>
</dbReference>
<feature type="non-terminal residue" evidence="2">
    <location>
        <position position="621"/>
    </location>
</feature>
<proteinExistence type="predicted"/>
<reference evidence="2 3" key="1">
    <citation type="submission" date="2013-11" db="EMBL/GenBank/DDBJ databases">
        <title>Genome sequencing of Stegodyphus mimosarum.</title>
        <authorList>
            <person name="Bechsgaard J."/>
        </authorList>
    </citation>
    <scope>NUCLEOTIDE SEQUENCE [LARGE SCALE GENOMIC DNA]</scope>
</reference>
<name>A0A087UAK4_STEMI</name>